<dbReference type="GO" id="GO:0051537">
    <property type="term" value="F:2 iron, 2 sulfur cluster binding"/>
    <property type="evidence" value="ECO:0007669"/>
    <property type="project" value="InterPro"/>
</dbReference>
<dbReference type="CDD" id="cd00207">
    <property type="entry name" value="fer2"/>
    <property type="match status" value="1"/>
</dbReference>
<organism evidence="3 4">
    <name type="scientific">Antarcticimicrobium luteum</name>
    <dbReference type="NCBI Taxonomy" id="2547397"/>
    <lineage>
        <taxon>Bacteria</taxon>
        <taxon>Pseudomonadati</taxon>
        <taxon>Pseudomonadota</taxon>
        <taxon>Alphaproteobacteria</taxon>
        <taxon>Rhodobacterales</taxon>
        <taxon>Paracoccaceae</taxon>
        <taxon>Antarcticimicrobium</taxon>
    </lineage>
</organism>
<dbReference type="EMBL" id="SMUV01000036">
    <property type="protein sequence ID" value="TDK52619.1"/>
    <property type="molecule type" value="Genomic_DNA"/>
</dbReference>
<dbReference type="PROSITE" id="PS00197">
    <property type="entry name" value="2FE2S_FER_1"/>
    <property type="match status" value="1"/>
</dbReference>
<dbReference type="InterPro" id="IPR036010">
    <property type="entry name" value="2Fe-2S_ferredoxin-like_sf"/>
</dbReference>
<proteinExistence type="predicted"/>
<reference evidence="3 4" key="1">
    <citation type="submission" date="2019-03" db="EMBL/GenBank/DDBJ databases">
        <title>Ruegeria lutea sp. nov., a novel strain, isolated from marine sediment, the Masan Bay, South Korea.</title>
        <authorList>
            <person name="Kim J."/>
            <person name="Kim D.-Y."/>
            <person name="Lee S.-S."/>
        </authorList>
    </citation>
    <scope>NUCLEOTIDE SEQUENCE [LARGE SCALE GENOMIC DNA]</scope>
    <source>
        <strain evidence="3 4">318-1</strain>
    </source>
</reference>
<dbReference type="Gene3D" id="2.40.30.10">
    <property type="entry name" value="Translation factors"/>
    <property type="match status" value="1"/>
</dbReference>
<dbReference type="Gene3D" id="3.10.20.30">
    <property type="match status" value="1"/>
</dbReference>
<dbReference type="SUPFAM" id="SSF52343">
    <property type="entry name" value="Ferredoxin reductase-like, C-terminal NADP-linked domain"/>
    <property type="match status" value="1"/>
</dbReference>
<comment type="caution">
    <text evidence="3">The sequence shown here is derived from an EMBL/GenBank/DDBJ whole genome shotgun (WGS) entry which is preliminary data.</text>
</comment>
<dbReference type="InterPro" id="IPR006058">
    <property type="entry name" value="2Fe2S_fd_BS"/>
</dbReference>
<dbReference type="GO" id="GO:0016491">
    <property type="term" value="F:oxidoreductase activity"/>
    <property type="evidence" value="ECO:0007669"/>
    <property type="project" value="InterPro"/>
</dbReference>
<sequence length="310" mass="33553">MKVRLIQVRLEAEGVHSYRFEPLPGETLPPFEAGAHVNFALGDGISRSYSLLNDPADPSFYEVAVHLSPTSKGGSQYIHQHWHVGLVVEMTEPSNNFPLAENAEHTVLIAGGIGITPLLAMIDRLDALGKTWELHYVAQSPERAAFVQDLAGRANVHVQFDGVAGGKPLDLKGIVTAAPQNAHLYCCGPQGMLDAYKGFAEGRPKGHVHLEYFTADTKIATEGGFIVELARSGKSFEVPEGSRILDVLLENGIDVNFACSEGTCGTCETRVLEGVPDHRDYFLTDEEKASGETMMVCCSGCKSDKLVLDL</sequence>
<dbReference type="PROSITE" id="PS51085">
    <property type="entry name" value="2FE2S_FER_2"/>
    <property type="match status" value="1"/>
</dbReference>
<dbReference type="PRINTS" id="PR00409">
    <property type="entry name" value="PHDIOXRDTASE"/>
</dbReference>
<feature type="domain" description="FAD-binding FR-type" evidence="2">
    <location>
        <begin position="1"/>
        <end position="100"/>
    </location>
</feature>
<dbReference type="PANTHER" id="PTHR30212">
    <property type="entry name" value="PROTEIN YIIM"/>
    <property type="match status" value="1"/>
</dbReference>
<dbReference type="CDD" id="cd06185">
    <property type="entry name" value="PDR_like"/>
    <property type="match status" value="1"/>
</dbReference>
<dbReference type="InterPro" id="IPR017938">
    <property type="entry name" value="Riboflavin_synthase-like_b-brl"/>
</dbReference>
<evidence type="ECO:0000259" key="2">
    <source>
        <dbReference type="PROSITE" id="PS51384"/>
    </source>
</evidence>
<gene>
    <name evidence="3" type="ORF">E1832_01540</name>
</gene>
<evidence type="ECO:0000313" key="4">
    <source>
        <dbReference type="Proteomes" id="UP000295301"/>
    </source>
</evidence>
<feature type="domain" description="2Fe-2S ferredoxin-type" evidence="1">
    <location>
        <begin position="225"/>
        <end position="310"/>
    </location>
</feature>
<accession>A0A4R5VH52</accession>
<dbReference type="PANTHER" id="PTHR30212:SF2">
    <property type="entry name" value="PROTEIN YIIM"/>
    <property type="match status" value="1"/>
</dbReference>
<dbReference type="InterPro" id="IPR001041">
    <property type="entry name" value="2Fe-2S_ferredoxin-type"/>
</dbReference>
<protein>
    <submittedName>
        <fullName evidence="3">Oxidoreductase</fullName>
    </submittedName>
</protein>
<dbReference type="SUPFAM" id="SSF63380">
    <property type="entry name" value="Riboflavin synthase domain-like"/>
    <property type="match status" value="1"/>
</dbReference>
<dbReference type="Proteomes" id="UP000295301">
    <property type="component" value="Unassembled WGS sequence"/>
</dbReference>
<dbReference type="InterPro" id="IPR052353">
    <property type="entry name" value="Benzoxazolinone_Detox_Enz"/>
</dbReference>
<dbReference type="Gene3D" id="3.40.50.80">
    <property type="entry name" value="Nucleotide-binding domain of ferredoxin-NADP reductase (FNR) module"/>
    <property type="match status" value="1"/>
</dbReference>
<evidence type="ECO:0000313" key="3">
    <source>
        <dbReference type="EMBL" id="TDK52619.1"/>
    </source>
</evidence>
<evidence type="ECO:0000259" key="1">
    <source>
        <dbReference type="PROSITE" id="PS51085"/>
    </source>
</evidence>
<dbReference type="OrthoDB" id="9792185at2"/>
<dbReference type="InterPro" id="IPR012675">
    <property type="entry name" value="Beta-grasp_dom_sf"/>
</dbReference>
<dbReference type="InterPro" id="IPR039261">
    <property type="entry name" value="FNR_nucleotide-bd"/>
</dbReference>
<dbReference type="Pfam" id="PF00111">
    <property type="entry name" value="Fer2"/>
    <property type="match status" value="1"/>
</dbReference>
<dbReference type="InterPro" id="IPR017927">
    <property type="entry name" value="FAD-bd_FR_type"/>
</dbReference>
<keyword evidence="4" id="KW-1185">Reference proteome</keyword>
<dbReference type="AlphaFoldDB" id="A0A4R5VH52"/>
<dbReference type="PROSITE" id="PS51384">
    <property type="entry name" value="FAD_FR"/>
    <property type="match status" value="1"/>
</dbReference>
<name>A0A4R5VH52_9RHOB</name>
<dbReference type="SUPFAM" id="SSF54292">
    <property type="entry name" value="2Fe-2S ferredoxin-like"/>
    <property type="match status" value="1"/>
</dbReference>